<feature type="signal peptide" evidence="1">
    <location>
        <begin position="1"/>
        <end position="25"/>
    </location>
</feature>
<organism evidence="2 3">
    <name type="scientific">Rangifer tarandus platyrhynchus</name>
    <name type="common">Svalbard reindeer</name>
    <dbReference type="NCBI Taxonomy" id="3082113"/>
    <lineage>
        <taxon>Eukaryota</taxon>
        <taxon>Metazoa</taxon>
        <taxon>Chordata</taxon>
        <taxon>Craniata</taxon>
        <taxon>Vertebrata</taxon>
        <taxon>Euteleostomi</taxon>
        <taxon>Mammalia</taxon>
        <taxon>Eutheria</taxon>
        <taxon>Laurasiatheria</taxon>
        <taxon>Artiodactyla</taxon>
        <taxon>Ruminantia</taxon>
        <taxon>Pecora</taxon>
        <taxon>Cervidae</taxon>
        <taxon>Odocoileinae</taxon>
        <taxon>Rangifer</taxon>
    </lineage>
</organism>
<keyword evidence="3" id="KW-1185">Reference proteome</keyword>
<evidence type="ECO:0000313" key="3">
    <source>
        <dbReference type="Proteomes" id="UP001176941"/>
    </source>
</evidence>
<name>A0ABN8Y3Y8_RANTA</name>
<gene>
    <name evidence="2" type="ORF">MRATA1EN1_LOCUS4140</name>
</gene>
<protein>
    <submittedName>
        <fullName evidence="2">Uncharacterized protein</fullName>
    </submittedName>
</protein>
<accession>A0ABN8Y3Y8</accession>
<feature type="chain" id="PRO_5047199350" evidence="1">
    <location>
        <begin position="26"/>
        <end position="113"/>
    </location>
</feature>
<evidence type="ECO:0000313" key="2">
    <source>
        <dbReference type="EMBL" id="CAI9155178.1"/>
    </source>
</evidence>
<reference evidence="2" key="1">
    <citation type="submission" date="2023-04" db="EMBL/GenBank/DDBJ databases">
        <authorList>
            <consortium name="ELIXIR-Norway"/>
        </authorList>
    </citation>
    <scope>NUCLEOTIDE SEQUENCE [LARGE SCALE GENOMIC DNA]</scope>
</reference>
<evidence type="ECO:0000256" key="1">
    <source>
        <dbReference type="SAM" id="SignalP"/>
    </source>
</evidence>
<keyword evidence="1" id="KW-0732">Signal</keyword>
<dbReference type="Proteomes" id="UP001176941">
    <property type="component" value="Chromosome 12"/>
</dbReference>
<proteinExistence type="predicted"/>
<dbReference type="EMBL" id="OX459948">
    <property type="protein sequence ID" value="CAI9155178.1"/>
    <property type="molecule type" value="Genomic_DNA"/>
</dbReference>
<sequence length="113" mass="13202">MTQFLRTLANPSVFWFLLLLYTHHCHPPPPQKSELNQRRSTRQKSCLCHPSVPWEQTKQVNIHITLECELQWSGHSVLSYAILSLCQRDSVKPRELLSESCLVQENQNPPLRK</sequence>